<evidence type="ECO:0000256" key="1">
    <source>
        <dbReference type="ARBA" id="ARBA00010574"/>
    </source>
</evidence>
<dbReference type="GO" id="GO:0005737">
    <property type="term" value="C:cytoplasm"/>
    <property type="evidence" value="ECO:0007669"/>
    <property type="project" value="UniProtKB-SubCell"/>
</dbReference>
<organism evidence="4 5">
    <name type="scientific">Desulfococcus multivorans DSM 2059</name>
    <dbReference type="NCBI Taxonomy" id="1121405"/>
    <lineage>
        <taxon>Bacteria</taxon>
        <taxon>Pseudomonadati</taxon>
        <taxon>Thermodesulfobacteriota</taxon>
        <taxon>Desulfobacteria</taxon>
        <taxon>Desulfobacterales</taxon>
        <taxon>Desulfococcaceae</taxon>
        <taxon>Desulfococcus</taxon>
    </lineage>
</organism>
<dbReference type="PANTHER" id="PTHR21043:SF0">
    <property type="entry name" value="MITOCHONDRIAL ASSEMBLY OF RIBOSOMAL LARGE SUBUNIT PROTEIN 1"/>
    <property type="match status" value="1"/>
</dbReference>
<reference evidence="4 5" key="1">
    <citation type="journal article" date="2013" name="Genome Announc.">
        <title>Draft genome sequences for three mercury-methylating, sulfate-reducing bacteria.</title>
        <authorList>
            <person name="Brown S.D."/>
            <person name="Hurt R.A.Jr."/>
            <person name="Gilmour C.C."/>
            <person name="Elias D.A."/>
        </authorList>
    </citation>
    <scope>NUCLEOTIDE SEQUENCE [LARGE SCALE GENOMIC DNA]</scope>
    <source>
        <strain evidence="4 5">DSM 2059</strain>
    </source>
</reference>
<dbReference type="GO" id="GO:0043023">
    <property type="term" value="F:ribosomal large subunit binding"/>
    <property type="evidence" value="ECO:0007669"/>
    <property type="project" value="TreeGrafter"/>
</dbReference>
<name>S7ULS7_DESML</name>
<dbReference type="Proteomes" id="UP000014977">
    <property type="component" value="Unassembled WGS sequence"/>
</dbReference>
<dbReference type="GO" id="GO:0090071">
    <property type="term" value="P:negative regulation of ribosome biogenesis"/>
    <property type="evidence" value="ECO:0007669"/>
    <property type="project" value="UniProtKB-UniRule"/>
</dbReference>
<dbReference type="eggNOG" id="COG0799">
    <property type="taxonomic scope" value="Bacteria"/>
</dbReference>
<comment type="subcellular location">
    <subcellularLocation>
        <location evidence="2">Cytoplasm</location>
    </subcellularLocation>
</comment>
<proteinExistence type="inferred from homology"/>
<feature type="compositionally biased region" description="Polar residues" evidence="3">
    <location>
        <begin position="132"/>
        <end position="150"/>
    </location>
</feature>
<comment type="subunit">
    <text evidence="2">Interacts with ribosomal protein uL14 (rplN).</text>
</comment>
<evidence type="ECO:0000256" key="3">
    <source>
        <dbReference type="SAM" id="MobiDB-lite"/>
    </source>
</evidence>
<dbReference type="STRING" id="897.B2D07_07055"/>
<evidence type="ECO:0000256" key="2">
    <source>
        <dbReference type="HAMAP-Rule" id="MF_01477"/>
    </source>
</evidence>
<keyword evidence="2" id="KW-0678">Repressor</keyword>
<keyword evidence="2" id="KW-0810">Translation regulation</keyword>
<comment type="caution">
    <text evidence="4">The sequence shown here is derived from an EMBL/GenBank/DDBJ whole genome shotgun (WGS) entry which is preliminary data.</text>
</comment>
<dbReference type="Pfam" id="PF02410">
    <property type="entry name" value="RsfS"/>
    <property type="match status" value="1"/>
</dbReference>
<dbReference type="SUPFAM" id="SSF81301">
    <property type="entry name" value="Nucleotidyltransferase"/>
    <property type="match status" value="1"/>
</dbReference>
<feature type="region of interest" description="Disordered" evidence="3">
    <location>
        <begin position="132"/>
        <end position="157"/>
    </location>
</feature>
<keyword evidence="5" id="KW-1185">Reference proteome</keyword>
<comment type="similarity">
    <text evidence="1 2">Belongs to the Iojap/RsfS family.</text>
</comment>
<dbReference type="PANTHER" id="PTHR21043">
    <property type="entry name" value="IOJAP SUPERFAMILY ORTHOLOG"/>
    <property type="match status" value="1"/>
</dbReference>
<evidence type="ECO:0000313" key="5">
    <source>
        <dbReference type="Proteomes" id="UP000014977"/>
    </source>
</evidence>
<evidence type="ECO:0000313" key="4">
    <source>
        <dbReference type="EMBL" id="EPR34839.1"/>
    </source>
</evidence>
<accession>S7ULS7</accession>
<dbReference type="Gene3D" id="3.30.460.10">
    <property type="entry name" value="Beta Polymerase, domain 2"/>
    <property type="match status" value="1"/>
</dbReference>
<dbReference type="GO" id="GO:0042256">
    <property type="term" value="P:cytosolic ribosome assembly"/>
    <property type="evidence" value="ECO:0007669"/>
    <property type="project" value="UniProtKB-UniRule"/>
</dbReference>
<dbReference type="GO" id="GO:0017148">
    <property type="term" value="P:negative regulation of translation"/>
    <property type="evidence" value="ECO:0007669"/>
    <property type="project" value="UniProtKB-UniRule"/>
</dbReference>
<protein>
    <recommendedName>
        <fullName evidence="2">Ribosomal silencing factor RsfS</fullName>
    </recommendedName>
</protein>
<dbReference type="NCBIfam" id="TIGR00090">
    <property type="entry name" value="rsfS_iojap_ybeB"/>
    <property type="match status" value="1"/>
</dbReference>
<dbReference type="PATRIC" id="fig|1121405.3.peg.3695"/>
<dbReference type="OrthoDB" id="9793681at2"/>
<dbReference type="RefSeq" id="WP_020878308.1">
    <property type="nucleotide sequence ID" value="NZ_ATHJ01000110.1"/>
</dbReference>
<dbReference type="AlphaFoldDB" id="S7ULS7"/>
<dbReference type="InterPro" id="IPR004394">
    <property type="entry name" value="Iojap/RsfS/C7orf30"/>
</dbReference>
<comment type="function">
    <text evidence="2">Functions as a ribosomal silencing factor. Interacts with ribosomal protein uL14 (rplN), blocking formation of intersubunit bridge B8. Prevents association of the 30S and 50S ribosomal subunits and the formation of functional ribosomes, thus repressing translation.</text>
</comment>
<sequence>MTDNTATAPNTDARLDRYVRAALGKKALGLVVLDVGKLTSIADYFIICSGRSNRQVSAIAEHIQTTLKAEGIRPLSVEGAKSGHWVLLDYGHVILHVFYDAIRSFYDLEGLWADARRIKTADMIAAAAVSNTDGTSELRSSRGSADASQETEVHDEA</sequence>
<gene>
    <name evidence="2" type="primary">rsfS</name>
    <name evidence="4" type="ORF">dsmv_3218</name>
</gene>
<dbReference type="HAMAP" id="MF_01477">
    <property type="entry name" value="Iojap_RsfS"/>
    <property type="match status" value="1"/>
</dbReference>
<dbReference type="InterPro" id="IPR043519">
    <property type="entry name" value="NT_sf"/>
</dbReference>
<dbReference type="EMBL" id="ATHJ01000110">
    <property type="protein sequence ID" value="EPR34839.1"/>
    <property type="molecule type" value="Genomic_DNA"/>
</dbReference>
<keyword evidence="2" id="KW-0963">Cytoplasm</keyword>